<name>A0A7C9D337_OPUST</name>
<reference evidence="1" key="1">
    <citation type="journal article" date="2013" name="J. Plant Res.">
        <title>Effect of fungi and light on seed germination of three Opuntia species from semiarid lands of central Mexico.</title>
        <authorList>
            <person name="Delgado-Sanchez P."/>
            <person name="Jimenez-Bremont J.F."/>
            <person name="Guerrero-Gonzalez Mde L."/>
            <person name="Flores J."/>
        </authorList>
    </citation>
    <scope>NUCLEOTIDE SEQUENCE</scope>
    <source>
        <tissue evidence="1">Cladode</tissue>
    </source>
</reference>
<evidence type="ECO:0000313" key="1">
    <source>
        <dbReference type="EMBL" id="MBA4631927.1"/>
    </source>
</evidence>
<organism evidence="1">
    <name type="scientific">Opuntia streptacantha</name>
    <name type="common">Prickly pear cactus</name>
    <name type="synonym">Opuntia cardona</name>
    <dbReference type="NCBI Taxonomy" id="393608"/>
    <lineage>
        <taxon>Eukaryota</taxon>
        <taxon>Viridiplantae</taxon>
        <taxon>Streptophyta</taxon>
        <taxon>Embryophyta</taxon>
        <taxon>Tracheophyta</taxon>
        <taxon>Spermatophyta</taxon>
        <taxon>Magnoliopsida</taxon>
        <taxon>eudicotyledons</taxon>
        <taxon>Gunneridae</taxon>
        <taxon>Pentapetalae</taxon>
        <taxon>Caryophyllales</taxon>
        <taxon>Cactineae</taxon>
        <taxon>Cactaceae</taxon>
        <taxon>Opuntioideae</taxon>
        <taxon>Opuntia</taxon>
    </lineage>
</organism>
<protein>
    <submittedName>
        <fullName evidence="1">Uncharacterized protein</fullName>
    </submittedName>
</protein>
<reference evidence="1" key="2">
    <citation type="submission" date="2020-07" db="EMBL/GenBank/DDBJ databases">
        <authorList>
            <person name="Vera ALvarez R."/>
            <person name="Arias-Moreno D.M."/>
            <person name="Jimenez-Jacinto V."/>
            <person name="Jimenez-Bremont J.F."/>
            <person name="Swaminathan K."/>
            <person name="Moose S.P."/>
            <person name="Guerrero-Gonzalez M.L."/>
            <person name="Marino-Ramirez L."/>
            <person name="Landsman D."/>
            <person name="Rodriguez-Kessler M."/>
            <person name="Delgado-Sanchez P."/>
        </authorList>
    </citation>
    <scope>NUCLEOTIDE SEQUENCE</scope>
    <source>
        <tissue evidence="1">Cladode</tissue>
    </source>
</reference>
<proteinExistence type="predicted"/>
<dbReference type="AlphaFoldDB" id="A0A7C9D337"/>
<accession>A0A7C9D337</accession>
<sequence length="105" mass="11081">MVTNSLAGQSLRISFTGPTGSSSFSILLQLRSATDASSCPDLSITTPGQSNNLTFLSNCTSCIDLVNPGVAPTLTTWHLFKLLIRLLLPTLGSPTIPTVIDFLIS</sequence>
<dbReference type="EMBL" id="GISG01080063">
    <property type="protein sequence ID" value="MBA4631927.1"/>
    <property type="molecule type" value="Transcribed_RNA"/>
</dbReference>